<reference evidence="1" key="1">
    <citation type="submission" date="2014-11" db="EMBL/GenBank/DDBJ databases">
        <authorList>
            <person name="Amaro Gonzalez C."/>
        </authorList>
    </citation>
    <scope>NUCLEOTIDE SEQUENCE</scope>
</reference>
<proteinExistence type="predicted"/>
<protein>
    <submittedName>
        <fullName evidence="1">Uncharacterized protein</fullName>
    </submittedName>
</protein>
<dbReference type="AlphaFoldDB" id="A0A0E9UXV4"/>
<dbReference type="EMBL" id="GBXM01038557">
    <property type="protein sequence ID" value="JAH70020.1"/>
    <property type="molecule type" value="Transcribed_RNA"/>
</dbReference>
<name>A0A0E9UXV4_ANGAN</name>
<evidence type="ECO:0000313" key="1">
    <source>
        <dbReference type="EMBL" id="JAH70020.1"/>
    </source>
</evidence>
<reference evidence="1" key="2">
    <citation type="journal article" date="2015" name="Fish Shellfish Immunol.">
        <title>Early steps in the European eel (Anguilla anguilla)-Vibrio vulnificus interaction in the gills: Role of the RtxA13 toxin.</title>
        <authorList>
            <person name="Callol A."/>
            <person name="Pajuelo D."/>
            <person name="Ebbesson L."/>
            <person name="Teles M."/>
            <person name="MacKenzie S."/>
            <person name="Amaro C."/>
        </authorList>
    </citation>
    <scope>NUCLEOTIDE SEQUENCE</scope>
</reference>
<accession>A0A0E9UXV4</accession>
<sequence>MRSFISALRPSFPSRISGVYTLYLQKS</sequence>
<organism evidence="1">
    <name type="scientific">Anguilla anguilla</name>
    <name type="common">European freshwater eel</name>
    <name type="synonym">Muraena anguilla</name>
    <dbReference type="NCBI Taxonomy" id="7936"/>
    <lineage>
        <taxon>Eukaryota</taxon>
        <taxon>Metazoa</taxon>
        <taxon>Chordata</taxon>
        <taxon>Craniata</taxon>
        <taxon>Vertebrata</taxon>
        <taxon>Euteleostomi</taxon>
        <taxon>Actinopterygii</taxon>
        <taxon>Neopterygii</taxon>
        <taxon>Teleostei</taxon>
        <taxon>Anguilliformes</taxon>
        <taxon>Anguillidae</taxon>
        <taxon>Anguilla</taxon>
    </lineage>
</organism>